<proteinExistence type="inferred from homology"/>
<evidence type="ECO:0000256" key="2">
    <source>
        <dbReference type="ARBA" id="ARBA00006665"/>
    </source>
</evidence>
<feature type="non-terminal residue" evidence="7">
    <location>
        <position position="72"/>
    </location>
</feature>
<comment type="caution">
    <text evidence="7">The sequence shown here is derived from an EMBL/GenBank/DDBJ whole genome shotgun (WGS) entry which is preliminary data.</text>
</comment>
<dbReference type="GO" id="GO:0016020">
    <property type="term" value="C:membrane"/>
    <property type="evidence" value="ECO:0007669"/>
    <property type="project" value="UniProtKB-SubCell"/>
</dbReference>
<evidence type="ECO:0000256" key="6">
    <source>
        <dbReference type="SAM" id="Phobius"/>
    </source>
</evidence>
<comment type="subcellular location">
    <subcellularLocation>
        <location evidence="1">Membrane</location>
        <topology evidence="1">Multi-pass membrane protein</topology>
    </subcellularLocation>
</comment>
<evidence type="ECO:0000256" key="5">
    <source>
        <dbReference type="ARBA" id="ARBA00023136"/>
    </source>
</evidence>
<accession>A0A1Y3B5E0</accession>
<dbReference type="OrthoDB" id="5963193at2759"/>
<dbReference type="Proteomes" id="UP000194236">
    <property type="component" value="Unassembled WGS sequence"/>
</dbReference>
<feature type="transmembrane region" description="Helical" evidence="6">
    <location>
        <begin position="28"/>
        <end position="46"/>
    </location>
</feature>
<name>A0A1Y3B5E0_EURMA</name>
<reference evidence="7 8" key="1">
    <citation type="submission" date="2017-03" db="EMBL/GenBank/DDBJ databases">
        <title>Genome Survey of Euroglyphus maynei.</title>
        <authorList>
            <person name="Arlian L.G."/>
            <person name="Morgan M.S."/>
            <person name="Rider S.D."/>
        </authorList>
    </citation>
    <scope>NUCLEOTIDE SEQUENCE [LARGE SCALE GENOMIC DNA]</scope>
    <source>
        <strain evidence="7">Arlian Lab</strain>
        <tissue evidence="7">Whole body</tissue>
    </source>
</reference>
<keyword evidence="8" id="KW-1185">Reference proteome</keyword>
<protein>
    <submittedName>
        <fullName evidence="7">Uncharacterized protein</fullName>
    </submittedName>
</protein>
<evidence type="ECO:0000313" key="7">
    <source>
        <dbReference type="EMBL" id="OTF76051.1"/>
    </source>
</evidence>
<sequence>MTWSALNSSPEHECKPKFWTSTDGSMDGQSFISLLICFVCVIYSSIRLTSKSGMERITGVSNDDHESGGDVA</sequence>
<gene>
    <name evidence="7" type="ORF">BLA29_003873</name>
</gene>
<keyword evidence="4 6" id="KW-1133">Transmembrane helix</keyword>
<evidence type="ECO:0000256" key="3">
    <source>
        <dbReference type="ARBA" id="ARBA00022692"/>
    </source>
</evidence>
<organism evidence="7 8">
    <name type="scientific">Euroglyphus maynei</name>
    <name type="common">Mayne's house dust mite</name>
    <dbReference type="NCBI Taxonomy" id="6958"/>
    <lineage>
        <taxon>Eukaryota</taxon>
        <taxon>Metazoa</taxon>
        <taxon>Ecdysozoa</taxon>
        <taxon>Arthropoda</taxon>
        <taxon>Chelicerata</taxon>
        <taxon>Arachnida</taxon>
        <taxon>Acari</taxon>
        <taxon>Acariformes</taxon>
        <taxon>Sarcoptiformes</taxon>
        <taxon>Astigmata</taxon>
        <taxon>Psoroptidia</taxon>
        <taxon>Analgoidea</taxon>
        <taxon>Pyroglyphidae</taxon>
        <taxon>Pyroglyphinae</taxon>
        <taxon>Euroglyphus</taxon>
    </lineage>
</organism>
<dbReference type="InterPro" id="IPR005016">
    <property type="entry name" value="TDE1/TMS"/>
</dbReference>
<evidence type="ECO:0000256" key="1">
    <source>
        <dbReference type="ARBA" id="ARBA00004141"/>
    </source>
</evidence>
<dbReference type="Pfam" id="PF03348">
    <property type="entry name" value="Serinc"/>
    <property type="match status" value="1"/>
</dbReference>
<evidence type="ECO:0000256" key="4">
    <source>
        <dbReference type="ARBA" id="ARBA00022989"/>
    </source>
</evidence>
<dbReference type="EMBL" id="MUJZ01039301">
    <property type="protein sequence ID" value="OTF76051.1"/>
    <property type="molecule type" value="Genomic_DNA"/>
</dbReference>
<comment type="similarity">
    <text evidence="2">Belongs to the TDE1 family.</text>
</comment>
<keyword evidence="3 6" id="KW-0812">Transmembrane</keyword>
<dbReference type="AlphaFoldDB" id="A0A1Y3B5E0"/>
<evidence type="ECO:0000313" key="8">
    <source>
        <dbReference type="Proteomes" id="UP000194236"/>
    </source>
</evidence>
<keyword evidence="5 6" id="KW-0472">Membrane</keyword>